<feature type="region of interest" description="Disordered" evidence="1">
    <location>
        <begin position="151"/>
        <end position="179"/>
    </location>
</feature>
<feature type="region of interest" description="Disordered" evidence="1">
    <location>
        <begin position="303"/>
        <end position="331"/>
    </location>
</feature>
<dbReference type="EMBL" id="LSRX01000837">
    <property type="protein sequence ID" value="OLP87885.1"/>
    <property type="molecule type" value="Genomic_DNA"/>
</dbReference>
<comment type="caution">
    <text evidence="2">The sequence shown here is derived from an EMBL/GenBank/DDBJ whole genome shotgun (WGS) entry which is preliminary data.</text>
</comment>
<feature type="non-terminal residue" evidence="2">
    <location>
        <position position="798"/>
    </location>
</feature>
<dbReference type="AlphaFoldDB" id="A0A1Q9CYB2"/>
<dbReference type="Proteomes" id="UP000186817">
    <property type="component" value="Unassembled WGS sequence"/>
</dbReference>
<evidence type="ECO:0000313" key="2">
    <source>
        <dbReference type="EMBL" id="OLP87885.1"/>
    </source>
</evidence>
<evidence type="ECO:0000313" key="3">
    <source>
        <dbReference type="Proteomes" id="UP000186817"/>
    </source>
</evidence>
<proteinExistence type="predicted"/>
<keyword evidence="3" id="KW-1185">Reference proteome</keyword>
<sequence>MELQPEASGQPTAEAPADAAPSVEEWLSLATPQLAFMALFDFSALLEWFRLFAYILHRKCEGYAQLMLAQIYHWYAFTNGWIYNWYRFTVQSVKALFQQNPPPLKPPYQGASATARHRAVLLSFAVVLLFSACTKSECSAEIDLPRTWNARGQQTDRHASDGMKAEEEEVSPDHQWNPATDLTMSEEDLARKLDFWDTLDTLISSHSNADHLTVVGDFNARLAQEMDRDAPGLGPNVWGTRQALQDAEIASCCFSRGIKSHVRNIGSAVGVVGGSLFCNGSLKVFAAGGVSCSTANIMNEGESVGTSLPLPESLDERCTSQPSEHGPQETVLEESERARLHAAIGEAAMISGEHGSGLKLPWESGGFALIFGAQKTVDFEVPEVPFPVVAPGASQDTAEKLIHPAKRQKLEPCGAENFRRVINFKQAFDDETLDQNKWARALEKWYTILGENWASSLIGFKISKLPAEEGVKRIRELFGKKSVATVDRRANSLLGYISWGHKAHPGVDIFPLCTVCTWMLDEHLEWLQHNKTKVSAMHSFRESINFCHFVVGVEVSATCKSLWSPWAKGLLGMRDLERSERKQSAVLTVGQVAFLELLLDDDSVELMDRYAAGVMLFAVYSRSRCSDLKVVEGFILDTANVGGNQIGFIECKTRSHKSSRQVAQQGLAMPLIAPIMGVRNVSWGMKFIEVAKAVGLGLEGRAKGPMLPAPTEAGEWRKRAVTSGEMSRWLQVLLKDEGNSAEVSSHSLKSFGGGPTTAGTVASTRRLIFEAHTLLIADLKGRVEKGEDASVGSMSHAE</sequence>
<gene>
    <name evidence="2" type="ORF">AK812_SmicGene30835</name>
</gene>
<accession>A0A1Q9CYB2</accession>
<dbReference type="OrthoDB" id="445524at2759"/>
<protein>
    <submittedName>
        <fullName evidence="2">Uncharacterized protein</fullName>
    </submittedName>
</protein>
<feature type="compositionally biased region" description="Basic and acidic residues" evidence="1">
    <location>
        <begin position="154"/>
        <end position="165"/>
    </location>
</feature>
<organism evidence="2 3">
    <name type="scientific">Symbiodinium microadriaticum</name>
    <name type="common">Dinoflagellate</name>
    <name type="synonym">Zooxanthella microadriatica</name>
    <dbReference type="NCBI Taxonomy" id="2951"/>
    <lineage>
        <taxon>Eukaryota</taxon>
        <taxon>Sar</taxon>
        <taxon>Alveolata</taxon>
        <taxon>Dinophyceae</taxon>
        <taxon>Suessiales</taxon>
        <taxon>Symbiodiniaceae</taxon>
        <taxon>Symbiodinium</taxon>
    </lineage>
</organism>
<evidence type="ECO:0000256" key="1">
    <source>
        <dbReference type="SAM" id="MobiDB-lite"/>
    </source>
</evidence>
<name>A0A1Q9CYB2_SYMMI</name>
<reference evidence="2 3" key="1">
    <citation type="submission" date="2016-02" db="EMBL/GenBank/DDBJ databases">
        <title>Genome analysis of coral dinoflagellate symbionts highlights evolutionary adaptations to a symbiotic lifestyle.</title>
        <authorList>
            <person name="Aranda M."/>
            <person name="Li Y."/>
            <person name="Liew Y.J."/>
            <person name="Baumgarten S."/>
            <person name="Simakov O."/>
            <person name="Wilson M."/>
            <person name="Piel J."/>
            <person name="Ashoor H."/>
            <person name="Bougouffa S."/>
            <person name="Bajic V.B."/>
            <person name="Ryu T."/>
            <person name="Ravasi T."/>
            <person name="Bayer T."/>
            <person name="Micklem G."/>
            <person name="Kim H."/>
            <person name="Bhak J."/>
            <person name="Lajeunesse T.C."/>
            <person name="Voolstra C.R."/>
        </authorList>
    </citation>
    <scope>NUCLEOTIDE SEQUENCE [LARGE SCALE GENOMIC DNA]</scope>
    <source>
        <strain evidence="2 3">CCMP2467</strain>
    </source>
</reference>